<dbReference type="GO" id="GO:0016706">
    <property type="term" value="F:2-oxoglutarate-dependent dioxygenase activity"/>
    <property type="evidence" value="ECO:0007669"/>
    <property type="project" value="UniProtKB-ARBA"/>
</dbReference>
<gene>
    <name evidence="2" type="ORF">K0B96_05145</name>
</gene>
<dbReference type="InterPro" id="IPR008775">
    <property type="entry name" value="Phytyl_CoA_dOase-like"/>
</dbReference>
<evidence type="ECO:0000256" key="1">
    <source>
        <dbReference type="ARBA" id="ARBA00001954"/>
    </source>
</evidence>
<dbReference type="PANTHER" id="PTHR20883">
    <property type="entry name" value="PHYTANOYL-COA DIOXYGENASE DOMAIN CONTAINING 1"/>
    <property type="match status" value="1"/>
</dbReference>
<dbReference type="EMBL" id="CP080507">
    <property type="protein sequence ID" value="QYM80006.1"/>
    <property type="molecule type" value="Genomic_DNA"/>
</dbReference>
<reference evidence="2" key="1">
    <citation type="submission" date="2021-08" db="EMBL/GenBank/DDBJ databases">
        <title>Genome of a novel bacterium of the phylum Verrucomicrobia, Oleiharenicola sp. KSB-15.</title>
        <authorList>
            <person name="Chung J.-H."/>
            <person name="Ahn J.-H."/>
            <person name="Yoon Y."/>
            <person name="Kim D.-Y."/>
            <person name="An S.-H."/>
            <person name="Park I."/>
            <person name="Yeon J."/>
        </authorList>
    </citation>
    <scope>NUCLEOTIDE SEQUENCE</scope>
    <source>
        <strain evidence="2">KSB-15</strain>
    </source>
</reference>
<dbReference type="RefSeq" id="WP_220164555.1">
    <property type="nucleotide sequence ID" value="NZ_CP080507.1"/>
</dbReference>
<organism evidence="2 3">
    <name type="scientific">Horticoccus luteus</name>
    <dbReference type="NCBI Taxonomy" id="2862869"/>
    <lineage>
        <taxon>Bacteria</taxon>
        <taxon>Pseudomonadati</taxon>
        <taxon>Verrucomicrobiota</taxon>
        <taxon>Opitutia</taxon>
        <taxon>Opitutales</taxon>
        <taxon>Opitutaceae</taxon>
        <taxon>Horticoccus</taxon>
    </lineage>
</organism>
<dbReference type="Pfam" id="PF05721">
    <property type="entry name" value="PhyH"/>
    <property type="match status" value="1"/>
</dbReference>
<accession>A0A8F9XM91</accession>
<comment type="cofactor">
    <cofactor evidence="1">
        <name>Fe(2+)</name>
        <dbReference type="ChEBI" id="CHEBI:29033"/>
    </cofactor>
</comment>
<evidence type="ECO:0000313" key="3">
    <source>
        <dbReference type="Proteomes" id="UP000825051"/>
    </source>
</evidence>
<protein>
    <submittedName>
        <fullName evidence="2">Phytanoyl-CoA dioxygenase family protein</fullName>
    </submittedName>
</protein>
<dbReference type="AlphaFoldDB" id="A0A8F9XM91"/>
<keyword evidence="2" id="KW-0560">Oxidoreductase</keyword>
<evidence type="ECO:0000313" key="2">
    <source>
        <dbReference type="EMBL" id="QYM80006.1"/>
    </source>
</evidence>
<dbReference type="GO" id="GO:0005506">
    <property type="term" value="F:iron ion binding"/>
    <property type="evidence" value="ECO:0007669"/>
    <property type="project" value="UniProtKB-ARBA"/>
</dbReference>
<keyword evidence="3" id="KW-1185">Reference proteome</keyword>
<dbReference type="KEGG" id="ole:K0B96_05145"/>
<dbReference type="Proteomes" id="UP000825051">
    <property type="component" value="Chromosome"/>
</dbReference>
<keyword evidence="2" id="KW-0223">Dioxygenase</keyword>
<sequence length="264" mass="29444">MSSSQTAPLPSAEADSVLQQFHRDGFVVVRNVLSAEECANLRSITDRYAADPAFDESRSTWFVVRNPQDYDIAFARLFIREPIYSLVKAILGPECRFCGQNVIRNGPGQAISNWHVDDCNKLEHPLPPDVPRWPAGARLPLIWLSVQVPLSDITAVEDGPTEIVPGSHYSGRLCPGESPVFEGRPAEPILCRAGDIYLFNHQTWHRGMPNVGQKTRYLMQLQYARGDSLAFRCQGAERTPALMKVLENADPQLVQVMVGPPKYC</sequence>
<name>A0A8F9XM91_9BACT</name>
<proteinExistence type="predicted"/>
<dbReference type="Gene3D" id="2.60.120.620">
    <property type="entry name" value="q2cbj1_9rhob like domain"/>
    <property type="match status" value="1"/>
</dbReference>
<dbReference type="PANTHER" id="PTHR20883:SF48">
    <property type="entry name" value="ECTOINE DIOXYGENASE"/>
    <property type="match status" value="1"/>
</dbReference>
<dbReference type="SUPFAM" id="SSF51197">
    <property type="entry name" value="Clavaminate synthase-like"/>
    <property type="match status" value="1"/>
</dbReference>